<gene>
    <name evidence="5" type="ORF">MCOR_27802</name>
</gene>
<dbReference type="PANTHER" id="PTHR21625:SF1">
    <property type="entry name" value="DYNEIN REGULATORY COMPLEX PROTEIN 1"/>
    <property type="match status" value="1"/>
</dbReference>
<organism evidence="5 6">
    <name type="scientific">Mytilus coruscus</name>
    <name type="common">Sea mussel</name>
    <dbReference type="NCBI Taxonomy" id="42192"/>
    <lineage>
        <taxon>Eukaryota</taxon>
        <taxon>Metazoa</taxon>
        <taxon>Spiralia</taxon>
        <taxon>Lophotrochozoa</taxon>
        <taxon>Mollusca</taxon>
        <taxon>Bivalvia</taxon>
        <taxon>Autobranchia</taxon>
        <taxon>Pteriomorphia</taxon>
        <taxon>Mytilida</taxon>
        <taxon>Mytiloidea</taxon>
        <taxon>Mytilidae</taxon>
        <taxon>Mytilinae</taxon>
        <taxon>Mytilus</taxon>
    </lineage>
</organism>
<reference evidence="5 6" key="1">
    <citation type="submission" date="2020-06" db="EMBL/GenBank/DDBJ databases">
        <authorList>
            <person name="Li R."/>
            <person name="Bekaert M."/>
        </authorList>
    </citation>
    <scope>NUCLEOTIDE SEQUENCE [LARGE SCALE GENOMIC DNA]</scope>
    <source>
        <strain evidence="6">wild</strain>
    </source>
</reference>
<dbReference type="GO" id="GO:0005858">
    <property type="term" value="C:axonemal dynein complex"/>
    <property type="evidence" value="ECO:0007669"/>
    <property type="project" value="InterPro"/>
</dbReference>
<feature type="domain" description="Dynein regulatory complex protein 1/2 N-terminal" evidence="4">
    <location>
        <begin position="71"/>
        <end position="168"/>
    </location>
</feature>
<dbReference type="EMBL" id="CACVKT020005087">
    <property type="protein sequence ID" value="CAC5392900.1"/>
    <property type="molecule type" value="Genomic_DNA"/>
</dbReference>
<keyword evidence="1 2" id="KW-0175">Coiled coil</keyword>
<proteinExistence type="predicted"/>
<sequence>MSSNGDSDNEGPTVDSENPEERVAARRLRITRRIEAAKRAERGEDLDDAKEAKEELSKSRKQIEASRLRLTKEAARRTDEEVKKQDRNGKLKHEGKTMAEKFENITKKWESALQKEIPQSLRAELKQQKDSCDQLVSDKNKIINDYQKVLKEKDDSHVKDLKKQAEDIELMTARMDEQIASLIKAYKEELREIENAFTAERNELLELQKKKGKTRWKEGDRRK</sequence>
<dbReference type="InterPro" id="IPR039505">
    <property type="entry name" value="DRC1/2_N"/>
</dbReference>
<dbReference type="Pfam" id="PF14772">
    <property type="entry name" value="NYD-SP28"/>
    <property type="match status" value="1"/>
</dbReference>
<dbReference type="GO" id="GO:0003352">
    <property type="term" value="P:regulation of cilium movement"/>
    <property type="evidence" value="ECO:0007669"/>
    <property type="project" value="TreeGrafter"/>
</dbReference>
<dbReference type="InterPro" id="IPR039750">
    <property type="entry name" value="DRC1/DRC2"/>
</dbReference>
<name>A0A6J8CCY9_MYTCO</name>
<feature type="region of interest" description="Disordered" evidence="3">
    <location>
        <begin position="37"/>
        <end position="97"/>
    </location>
</feature>
<dbReference type="OrthoDB" id="10260459at2759"/>
<keyword evidence="6" id="KW-1185">Reference proteome</keyword>
<evidence type="ECO:0000259" key="4">
    <source>
        <dbReference type="Pfam" id="PF14772"/>
    </source>
</evidence>
<evidence type="ECO:0000256" key="2">
    <source>
        <dbReference type="SAM" id="Coils"/>
    </source>
</evidence>
<dbReference type="AlphaFoldDB" id="A0A6J8CCY9"/>
<dbReference type="PANTHER" id="PTHR21625">
    <property type="entry name" value="NYD-SP28 PROTEIN"/>
    <property type="match status" value="1"/>
</dbReference>
<dbReference type="Proteomes" id="UP000507470">
    <property type="component" value="Unassembled WGS sequence"/>
</dbReference>
<evidence type="ECO:0000256" key="1">
    <source>
        <dbReference type="ARBA" id="ARBA00023054"/>
    </source>
</evidence>
<accession>A0A6J8CCY9</accession>
<evidence type="ECO:0000313" key="6">
    <source>
        <dbReference type="Proteomes" id="UP000507470"/>
    </source>
</evidence>
<evidence type="ECO:0000256" key="3">
    <source>
        <dbReference type="SAM" id="MobiDB-lite"/>
    </source>
</evidence>
<dbReference type="GO" id="GO:0060285">
    <property type="term" value="P:cilium-dependent cell motility"/>
    <property type="evidence" value="ECO:0007669"/>
    <property type="project" value="TreeGrafter"/>
</dbReference>
<feature type="region of interest" description="Disordered" evidence="3">
    <location>
        <begin position="1"/>
        <end position="24"/>
    </location>
</feature>
<dbReference type="GO" id="GO:0070286">
    <property type="term" value="P:axonemal dynein complex assembly"/>
    <property type="evidence" value="ECO:0007669"/>
    <property type="project" value="InterPro"/>
</dbReference>
<evidence type="ECO:0000313" key="5">
    <source>
        <dbReference type="EMBL" id="CAC5392900.1"/>
    </source>
</evidence>
<feature type="coiled-coil region" evidence="2">
    <location>
        <begin position="158"/>
        <end position="210"/>
    </location>
</feature>
<protein>
    <submittedName>
        <fullName evidence="5">DRC1</fullName>
    </submittedName>
</protein>